<dbReference type="SUPFAM" id="SSF54862">
    <property type="entry name" value="4Fe-4S ferredoxins"/>
    <property type="match status" value="1"/>
</dbReference>
<evidence type="ECO:0000256" key="3">
    <source>
        <dbReference type="ARBA" id="ARBA00022723"/>
    </source>
</evidence>
<dbReference type="GO" id="GO:0046872">
    <property type="term" value="F:metal ion binding"/>
    <property type="evidence" value="ECO:0007669"/>
    <property type="project" value="UniProtKB-KW"/>
</dbReference>
<evidence type="ECO:0000313" key="10">
    <source>
        <dbReference type="EMBL" id="RAU22230.1"/>
    </source>
</evidence>
<sequence>MTWLASHKWLLARRLSQVAVVAVFLTGPLFGLWIAKGTLASSLTFGILPLTDPLMVAQGLAAGHLMTPTALIGAAIVLAFYALVGGRAYCSWVCPVNVVTDLAAWLRKRLGMEKGLTLQRSTRFWLLGGIVLASAATGTIAWELANPVTILHRGLVTGSILTLGSAVLVTSAVFLFDLGLAERGWCTHLCPVGAFYGLLGRVAVVRVSAIGRAACDDCMDCFAVCPERHVIAPALRGEAKGVGPVIMSADCTNCGRCIDVCSKTVFRFATRFQNTPSDATSGGLGADLAGPPAKVA</sequence>
<dbReference type="Proteomes" id="UP000251075">
    <property type="component" value="Unassembled WGS sequence"/>
</dbReference>
<feature type="transmembrane region" description="Helical" evidence="8">
    <location>
        <begin position="124"/>
        <end position="142"/>
    </location>
</feature>
<dbReference type="Pfam" id="PF12838">
    <property type="entry name" value="Fer4_7"/>
    <property type="match status" value="1"/>
</dbReference>
<dbReference type="PANTHER" id="PTHR30176">
    <property type="entry name" value="FERREDOXIN-TYPE PROTEIN NAPH"/>
    <property type="match status" value="1"/>
</dbReference>
<keyword evidence="6" id="KW-0408">Iron</keyword>
<keyword evidence="3" id="KW-0479">Metal-binding</keyword>
<feature type="transmembrane region" description="Helical" evidence="8">
    <location>
        <begin position="15"/>
        <end position="35"/>
    </location>
</feature>
<evidence type="ECO:0000256" key="7">
    <source>
        <dbReference type="ARBA" id="ARBA00023014"/>
    </source>
</evidence>
<evidence type="ECO:0000256" key="2">
    <source>
        <dbReference type="ARBA" id="ARBA00022485"/>
    </source>
</evidence>
<proteinExistence type="predicted"/>
<dbReference type="InterPro" id="IPR017896">
    <property type="entry name" value="4Fe4S_Fe-S-bd"/>
</dbReference>
<evidence type="ECO:0000256" key="8">
    <source>
        <dbReference type="SAM" id="Phobius"/>
    </source>
</evidence>
<keyword evidence="11" id="KW-1185">Reference proteome</keyword>
<feature type="domain" description="4Fe-4S ferredoxin-type" evidence="9">
    <location>
        <begin position="242"/>
        <end position="271"/>
    </location>
</feature>
<name>A0A364NYZ4_9PROT</name>
<keyword evidence="1" id="KW-0813">Transport</keyword>
<keyword evidence="8" id="KW-1133">Transmembrane helix</keyword>
<dbReference type="AlphaFoldDB" id="A0A364NYZ4"/>
<dbReference type="NCBIfam" id="TIGR02163">
    <property type="entry name" value="napH"/>
    <property type="match status" value="1"/>
</dbReference>
<evidence type="ECO:0000256" key="4">
    <source>
        <dbReference type="ARBA" id="ARBA00022737"/>
    </source>
</evidence>
<dbReference type="EMBL" id="PGTO01000005">
    <property type="protein sequence ID" value="RAU22230.1"/>
    <property type="molecule type" value="Genomic_DNA"/>
</dbReference>
<dbReference type="PROSITE" id="PS51379">
    <property type="entry name" value="4FE4S_FER_2"/>
    <property type="match status" value="1"/>
</dbReference>
<feature type="transmembrane region" description="Helical" evidence="8">
    <location>
        <begin position="154"/>
        <end position="176"/>
    </location>
</feature>
<feature type="transmembrane region" description="Helical" evidence="8">
    <location>
        <begin position="55"/>
        <end position="83"/>
    </location>
</feature>
<evidence type="ECO:0000259" key="9">
    <source>
        <dbReference type="PROSITE" id="PS51379"/>
    </source>
</evidence>
<keyword evidence="2" id="KW-0004">4Fe-4S</keyword>
<dbReference type="Gene3D" id="3.30.70.20">
    <property type="match status" value="1"/>
</dbReference>
<reference evidence="10 11" key="1">
    <citation type="submission" date="2017-11" db="EMBL/GenBank/DDBJ databases">
        <title>Draft genome sequence of magnetotactic bacterium Magnetospirillum kuznetsovii LBB-42.</title>
        <authorList>
            <person name="Grouzdev D.S."/>
            <person name="Rysina M.S."/>
            <person name="Baslerov R.V."/>
            <person name="Koziaeva V."/>
        </authorList>
    </citation>
    <scope>NUCLEOTIDE SEQUENCE [LARGE SCALE GENOMIC DNA]</scope>
    <source>
        <strain evidence="10 11">LBB-42</strain>
    </source>
</reference>
<comment type="caution">
    <text evidence="10">The sequence shown here is derived from an EMBL/GenBank/DDBJ whole genome shotgun (WGS) entry which is preliminary data.</text>
</comment>
<dbReference type="OrthoDB" id="9806398at2"/>
<dbReference type="GO" id="GO:0005886">
    <property type="term" value="C:plasma membrane"/>
    <property type="evidence" value="ECO:0007669"/>
    <property type="project" value="TreeGrafter"/>
</dbReference>
<keyword evidence="7" id="KW-0411">Iron-sulfur</keyword>
<protein>
    <submittedName>
        <fullName evidence="10">Quinol dehydrogenase ferredoxin subunit NapH</fullName>
    </submittedName>
</protein>
<evidence type="ECO:0000256" key="6">
    <source>
        <dbReference type="ARBA" id="ARBA00023004"/>
    </source>
</evidence>
<evidence type="ECO:0000313" key="11">
    <source>
        <dbReference type="Proteomes" id="UP000251075"/>
    </source>
</evidence>
<dbReference type="PANTHER" id="PTHR30176:SF3">
    <property type="entry name" value="FERREDOXIN-TYPE PROTEIN NAPH"/>
    <property type="match status" value="1"/>
</dbReference>
<gene>
    <name evidence="10" type="ORF">CU669_08865</name>
</gene>
<keyword evidence="8" id="KW-0812">Transmembrane</keyword>
<dbReference type="RefSeq" id="WP_112143832.1">
    <property type="nucleotide sequence ID" value="NZ_PGTO01000005.1"/>
</dbReference>
<dbReference type="GO" id="GO:0051539">
    <property type="term" value="F:4 iron, 4 sulfur cluster binding"/>
    <property type="evidence" value="ECO:0007669"/>
    <property type="project" value="UniProtKB-KW"/>
</dbReference>
<dbReference type="InterPro" id="IPR051684">
    <property type="entry name" value="Electron_Trans/Redox"/>
</dbReference>
<keyword evidence="5" id="KW-0249">Electron transport</keyword>
<dbReference type="NCBIfam" id="NF007013">
    <property type="entry name" value="PRK09477.1"/>
    <property type="match status" value="1"/>
</dbReference>
<keyword evidence="4" id="KW-0677">Repeat</keyword>
<keyword evidence="8" id="KW-0472">Membrane</keyword>
<organism evidence="10 11">
    <name type="scientific">Paramagnetospirillum kuznetsovii</name>
    <dbReference type="NCBI Taxonomy" id="2053833"/>
    <lineage>
        <taxon>Bacteria</taxon>
        <taxon>Pseudomonadati</taxon>
        <taxon>Pseudomonadota</taxon>
        <taxon>Alphaproteobacteria</taxon>
        <taxon>Rhodospirillales</taxon>
        <taxon>Magnetospirillaceae</taxon>
        <taxon>Paramagnetospirillum</taxon>
    </lineage>
</organism>
<dbReference type="InterPro" id="IPR011886">
    <property type="entry name" value="NapH_MauN"/>
</dbReference>
<dbReference type="Pfam" id="PF12801">
    <property type="entry name" value="Fer4_5"/>
    <property type="match status" value="2"/>
</dbReference>
<accession>A0A364NYZ4</accession>
<evidence type="ECO:0000256" key="5">
    <source>
        <dbReference type="ARBA" id="ARBA00022982"/>
    </source>
</evidence>
<evidence type="ECO:0000256" key="1">
    <source>
        <dbReference type="ARBA" id="ARBA00022448"/>
    </source>
</evidence>